<dbReference type="Proteomes" id="UP000292507">
    <property type="component" value="Unassembled WGS sequence"/>
</dbReference>
<dbReference type="EMBL" id="SHKV01000001">
    <property type="protein sequence ID" value="RZU32453.1"/>
    <property type="molecule type" value="Genomic_DNA"/>
</dbReference>
<dbReference type="OrthoDB" id="9793637at2"/>
<dbReference type="PANTHER" id="PTHR35585:SF1">
    <property type="entry name" value="HHE DOMAIN PROTEIN (AFU_ORTHOLOGUE AFUA_4G00730)"/>
    <property type="match status" value="1"/>
</dbReference>
<sequence>MKADEVLIAHHDVLRGLLRELAGTTGAELGRREELRDRLLRELEIHTQIEDELFYPAVVDVSPLLALAHAEHRQIDDQLATVMRLPVDDPDFGAEVRMLEKTLRHHTMEEEERMFPQSHSLGEARLEELGEQLRERQRELAASGGMRLVMRLKRATLRVTKA</sequence>
<organism evidence="2 3">
    <name type="scientific">Blastococcus saxobsidens</name>
    <dbReference type="NCBI Taxonomy" id="138336"/>
    <lineage>
        <taxon>Bacteria</taxon>
        <taxon>Bacillati</taxon>
        <taxon>Actinomycetota</taxon>
        <taxon>Actinomycetes</taxon>
        <taxon>Geodermatophilales</taxon>
        <taxon>Geodermatophilaceae</taxon>
        <taxon>Blastococcus</taxon>
    </lineage>
</organism>
<protein>
    <submittedName>
        <fullName evidence="2">Hemerythrin HHE cation binding domain-containing protein</fullName>
    </submittedName>
</protein>
<name>A0A4Q7Y852_9ACTN</name>
<dbReference type="PANTHER" id="PTHR35585">
    <property type="entry name" value="HHE DOMAIN PROTEIN (AFU_ORTHOLOGUE AFUA_4G00730)"/>
    <property type="match status" value="1"/>
</dbReference>
<dbReference type="RefSeq" id="WP_104528402.1">
    <property type="nucleotide sequence ID" value="NZ_POQT01000013.1"/>
</dbReference>
<feature type="domain" description="Hemerythrin-like" evidence="1">
    <location>
        <begin position="5"/>
        <end position="117"/>
    </location>
</feature>
<dbReference type="Pfam" id="PF01814">
    <property type="entry name" value="Hemerythrin"/>
    <property type="match status" value="1"/>
</dbReference>
<dbReference type="InterPro" id="IPR012312">
    <property type="entry name" value="Hemerythrin-like"/>
</dbReference>
<proteinExistence type="predicted"/>
<dbReference type="Gene3D" id="1.20.120.520">
    <property type="entry name" value="nmb1532 protein domain like"/>
    <property type="match status" value="1"/>
</dbReference>
<gene>
    <name evidence="2" type="ORF">BKA19_2148</name>
</gene>
<dbReference type="AlphaFoldDB" id="A0A4Q7Y852"/>
<evidence type="ECO:0000313" key="3">
    <source>
        <dbReference type="Proteomes" id="UP000292507"/>
    </source>
</evidence>
<comment type="caution">
    <text evidence="2">The sequence shown here is derived from an EMBL/GenBank/DDBJ whole genome shotgun (WGS) entry which is preliminary data.</text>
</comment>
<reference evidence="2 3" key="1">
    <citation type="submission" date="2019-02" db="EMBL/GenBank/DDBJ databases">
        <title>Sequencing the genomes of 1000 actinobacteria strains.</title>
        <authorList>
            <person name="Klenk H.-P."/>
        </authorList>
    </citation>
    <scope>NUCLEOTIDE SEQUENCE [LARGE SCALE GENOMIC DNA]</scope>
    <source>
        <strain evidence="2 3">DSM 44509</strain>
    </source>
</reference>
<dbReference type="CDD" id="cd12108">
    <property type="entry name" value="Hr-like"/>
    <property type="match status" value="1"/>
</dbReference>
<keyword evidence="3" id="KW-1185">Reference proteome</keyword>
<evidence type="ECO:0000313" key="2">
    <source>
        <dbReference type="EMBL" id="RZU32453.1"/>
    </source>
</evidence>
<accession>A0A4Q7Y852</accession>
<evidence type="ECO:0000259" key="1">
    <source>
        <dbReference type="Pfam" id="PF01814"/>
    </source>
</evidence>